<dbReference type="AlphaFoldDB" id="A0A2T0LNH0"/>
<dbReference type="EMBL" id="PVNH01000011">
    <property type="protein sequence ID" value="PRX44735.1"/>
    <property type="molecule type" value="Genomic_DNA"/>
</dbReference>
<accession>A0A2T0LNH0</accession>
<keyword evidence="1" id="KW-0808">Transferase</keyword>
<protein>
    <submittedName>
        <fullName evidence="1">Uridine kinase</fullName>
    </submittedName>
</protein>
<organism evidence="1 2">
    <name type="scientific">Prauserella shujinwangii</name>
    <dbReference type="NCBI Taxonomy" id="1453103"/>
    <lineage>
        <taxon>Bacteria</taxon>
        <taxon>Bacillati</taxon>
        <taxon>Actinomycetota</taxon>
        <taxon>Actinomycetes</taxon>
        <taxon>Pseudonocardiales</taxon>
        <taxon>Pseudonocardiaceae</taxon>
        <taxon>Prauserella</taxon>
    </lineage>
</organism>
<sequence length="185" mass="20422">MGALVDGVLAAEPRLGAVRVLAIDGPSGSGKTTFAREVVAELRARGARVALVSTDDFATWDDPVGWWPRLADGVLHPLAHGEPGRYRRMDWTGGRPRLGGWVEVAVPDVLVLEGVSAGRASVRPRLSLLCWVEDPDERARLNRAVARDGEESRPYLADWQRFEHGWFSADRTRDHADDVRIVNSH</sequence>
<dbReference type="Proteomes" id="UP000238362">
    <property type="component" value="Unassembled WGS sequence"/>
</dbReference>
<dbReference type="SUPFAM" id="SSF52540">
    <property type="entry name" value="P-loop containing nucleoside triphosphate hydrolases"/>
    <property type="match status" value="1"/>
</dbReference>
<dbReference type="GO" id="GO:0016301">
    <property type="term" value="F:kinase activity"/>
    <property type="evidence" value="ECO:0007669"/>
    <property type="project" value="UniProtKB-KW"/>
</dbReference>
<keyword evidence="1" id="KW-0418">Kinase</keyword>
<proteinExistence type="predicted"/>
<comment type="caution">
    <text evidence="1">The sequence shown here is derived from an EMBL/GenBank/DDBJ whole genome shotgun (WGS) entry which is preliminary data.</text>
</comment>
<evidence type="ECO:0000313" key="2">
    <source>
        <dbReference type="Proteomes" id="UP000238362"/>
    </source>
</evidence>
<dbReference type="Gene3D" id="3.40.50.300">
    <property type="entry name" value="P-loop containing nucleotide triphosphate hydrolases"/>
    <property type="match status" value="1"/>
</dbReference>
<evidence type="ECO:0000313" key="1">
    <source>
        <dbReference type="EMBL" id="PRX44735.1"/>
    </source>
</evidence>
<name>A0A2T0LNH0_9PSEU</name>
<gene>
    <name evidence="1" type="ORF">B0I33_111250</name>
</gene>
<dbReference type="InterPro" id="IPR027417">
    <property type="entry name" value="P-loop_NTPase"/>
</dbReference>
<keyword evidence="2" id="KW-1185">Reference proteome</keyword>
<dbReference type="RefSeq" id="WP_425440520.1">
    <property type="nucleotide sequence ID" value="NZ_PVNH01000011.1"/>
</dbReference>
<reference evidence="1 2" key="1">
    <citation type="submission" date="2018-03" db="EMBL/GenBank/DDBJ databases">
        <title>Genomic Encyclopedia of Type Strains, Phase III (KMG-III): the genomes of soil and plant-associated and newly described type strains.</title>
        <authorList>
            <person name="Whitman W."/>
        </authorList>
    </citation>
    <scope>NUCLEOTIDE SEQUENCE [LARGE SCALE GENOMIC DNA]</scope>
    <source>
        <strain evidence="1 2">CGMCC 4.7125</strain>
    </source>
</reference>